<dbReference type="PROSITE" id="PS51257">
    <property type="entry name" value="PROKAR_LIPOPROTEIN"/>
    <property type="match status" value="1"/>
</dbReference>
<evidence type="ECO:0000313" key="3">
    <source>
        <dbReference type="Proteomes" id="UP000439917"/>
    </source>
</evidence>
<organism evidence="2 3">
    <name type="scientific">Cronobacter sakazakii</name>
    <name type="common">Enterobacter sakazakii</name>
    <dbReference type="NCBI Taxonomy" id="28141"/>
    <lineage>
        <taxon>Bacteria</taxon>
        <taxon>Pseudomonadati</taxon>
        <taxon>Pseudomonadota</taxon>
        <taxon>Gammaproteobacteria</taxon>
        <taxon>Enterobacterales</taxon>
        <taxon>Enterobacteriaceae</taxon>
        <taxon>Cronobacter</taxon>
    </lineage>
</organism>
<comment type="caution">
    <text evidence="2">The sequence shown here is derived from an EMBL/GenBank/DDBJ whole genome shotgun (WGS) entry which is preliminary data.</text>
</comment>
<reference evidence="2 3" key="1">
    <citation type="submission" date="2019-09" db="EMBL/GenBank/DDBJ databases">
        <title>Prevalence, distribution, and phylogeny of type two toxin-antitoxin genes possessed by Cronobacter species where C. sakazakii homologs follow sequence type lineages.</title>
        <authorList>
            <person name="Finkelstein S."/>
            <person name="Negrete F."/>
            <person name="Jang H."/>
            <person name="Gopinath G.R."/>
            <person name="Tall B.D."/>
        </authorList>
    </citation>
    <scope>NUCLEOTIDE SEQUENCE [LARGE SCALE GENOMIC DNA]</scope>
    <source>
        <strain evidence="2 3">MOD1_Comp4</strain>
    </source>
</reference>
<evidence type="ECO:0000313" key="2">
    <source>
        <dbReference type="EMBL" id="KAB0881628.1"/>
    </source>
</evidence>
<dbReference type="EMBL" id="WAGF01000003">
    <property type="protein sequence ID" value="KAB0881628.1"/>
    <property type="molecule type" value="Genomic_DNA"/>
</dbReference>
<accession>A0AAN5X7H0</accession>
<dbReference type="Proteomes" id="UP000439917">
    <property type="component" value="Unassembled WGS sequence"/>
</dbReference>
<feature type="transmembrane region" description="Helical" evidence="1">
    <location>
        <begin position="6"/>
        <end position="27"/>
    </location>
</feature>
<name>A0AAN5X7H0_CROSK</name>
<proteinExistence type="predicted"/>
<protein>
    <submittedName>
        <fullName evidence="2">Uncharacterized protein</fullName>
    </submittedName>
</protein>
<keyword evidence="1" id="KW-0812">Transmembrane</keyword>
<dbReference type="AlphaFoldDB" id="A0AAN5X7H0"/>
<gene>
    <name evidence="2" type="ORF">FZI38_05525</name>
</gene>
<evidence type="ECO:0000256" key="1">
    <source>
        <dbReference type="SAM" id="Phobius"/>
    </source>
</evidence>
<feature type="transmembrane region" description="Helical" evidence="1">
    <location>
        <begin position="39"/>
        <end position="57"/>
    </location>
</feature>
<sequence length="73" mass="7958">MSRNSPIFIFLIYGCAFFYRAITILVVSGRGPLRIPQALVGIPVMLPAIKTVIWLFTTAPHGQCGDCDSNSSD</sequence>
<keyword evidence="1" id="KW-1133">Transmembrane helix</keyword>
<keyword evidence="1" id="KW-0472">Membrane</keyword>